<dbReference type="SUPFAM" id="SSF51445">
    <property type="entry name" value="(Trans)glycosidases"/>
    <property type="match status" value="1"/>
</dbReference>
<reference evidence="6" key="2">
    <citation type="journal article" date="2021" name="PeerJ">
        <title>Extensive microbial diversity within the chicken gut microbiome revealed by metagenomics and culture.</title>
        <authorList>
            <person name="Gilroy R."/>
            <person name="Ravi A."/>
            <person name="Getino M."/>
            <person name="Pursley I."/>
            <person name="Horton D.L."/>
            <person name="Alikhan N.F."/>
            <person name="Baker D."/>
            <person name="Gharbi K."/>
            <person name="Hall N."/>
            <person name="Watson M."/>
            <person name="Adriaenssens E.M."/>
            <person name="Foster-Nyarko E."/>
            <person name="Jarju S."/>
            <person name="Secka A."/>
            <person name="Antonio M."/>
            <person name="Oren A."/>
            <person name="Chaudhuri R.R."/>
            <person name="La Ragione R."/>
            <person name="Hildebrand F."/>
            <person name="Pallen M.J."/>
        </authorList>
    </citation>
    <scope>NUCLEOTIDE SEQUENCE</scope>
    <source>
        <strain evidence="6">ChiHjej12B11-7776</strain>
    </source>
</reference>
<dbReference type="InterPro" id="IPR017853">
    <property type="entry name" value="GH"/>
</dbReference>
<dbReference type="Proteomes" id="UP000886852">
    <property type="component" value="Unassembled WGS sequence"/>
</dbReference>
<dbReference type="InterPro" id="IPR013783">
    <property type="entry name" value="Ig-like_fold"/>
</dbReference>
<comment type="caution">
    <text evidence="6">The sequence shown here is derived from an EMBL/GenBank/DDBJ whole genome shotgun (WGS) entry which is preliminary data.</text>
</comment>
<name>A0A9D1MYA6_9BACT</name>
<evidence type="ECO:0000256" key="3">
    <source>
        <dbReference type="ARBA" id="ARBA00023295"/>
    </source>
</evidence>
<evidence type="ECO:0000313" key="6">
    <source>
        <dbReference type="EMBL" id="HIU91417.1"/>
    </source>
</evidence>
<evidence type="ECO:0000259" key="4">
    <source>
        <dbReference type="Pfam" id="PF02836"/>
    </source>
</evidence>
<protein>
    <submittedName>
        <fullName evidence="6">Glycoside hydrolase family 2</fullName>
    </submittedName>
</protein>
<dbReference type="InterPro" id="IPR006103">
    <property type="entry name" value="Glyco_hydro_2_cat"/>
</dbReference>
<evidence type="ECO:0000256" key="1">
    <source>
        <dbReference type="ARBA" id="ARBA00007401"/>
    </source>
</evidence>
<comment type="similarity">
    <text evidence="1">Belongs to the glycosyl hydrolase 2 family.</text>
</comment>
<keyword evidence="3" id="KW-0326">Glycosidase</keyword>
<dbReference type="InterPro" id="IPR051913">
    <property type="entry name" value="GH2_Domain-Containing"/>
</dbReference>
<dbReference type="Gene3D" id="2.60.120.260">
    <property type="entry name" value="Galactose-binding domain-like"/>
    <property type="match status" value="1"/>
</dbReference>
<evidence type="ECO:0000256" key="2">
    <source>
        <dbReference type="ARBA" id="ARBA00022801"/>
    </source>
</evidence>
<dbReference type="GO" id="GO:0004553">
    <property type="term" value="F:hydrolase activity, hydrolyzing O-glycosyl compounds"/>
    <property type="evidence" value="ECO:0007669"/>
    <property type="project" value="InterPro"/>
</dbReference>
<dbReference type="SUPFAM" id="SSF49785">
    <property type="entry name" value="Galactose-binding domain-like"/>
    <property type="match status" value="1"/>
</dbReference>
<evidence type="ECO:0000313" key="7">
    <source>
        <dbReference type="Proteomes" id="UP000886852"/>
    </source>
</evidence>
<dbReference type="AlphaFoldDB" id="A0A9D1MYA6"/>
<dbReference type="InterPro" id="IPR008979">
    <property type="entry name" value="Galactose-bd-like_sf"/>
</dbReference>
<evidence type="ECO:0000259" key="5">
    <source>
        <dbReference type="Pfam" id="PF02837"/>
    </source>
</evidence>
<dbReference type="PANTHER" id="PTHR42732">
    <property type="entry name" value="BETA-GALACTOSIDASE"/>
    <property type="match status" value="1"/>
</dbReference>
<proteinExistence type="inferred from homology"/>
<dbReference type="InterPro" id="IPR036156">
    <property type="entry name" value="Beta-gal/glucu_dom_sf"/>
</dbReference>
<dbReference type="GO" id="GO:0005975">
    <property type="term" value="P:carbohydrate metabolic process"/>
    <property type="evidence" value="ECO:0007669"/>
    <property type="project" value="InterPro"/>
</dbReference>
<accession>A0A9D1MYA6</accession>
<dbReference type="SUPFAM" id="SSF49303">
    <property type="entry name" value="beta-Galactosidase/glucuronidase domain"/>
    <property type="match status" value="1"/>
</dbReference>
<gene>
    <name evidence="6" type="ORF">IAC72_05365</name>
</gene>
<dbReference type="PANTHER" id="PTHR42732:SF3">
    <property type="entry name" value="HYDROLASE"/>
    <property type="match status" value="1"/>
</dbReference>
<reference evidence="6" key="1">
    <citation type="submission" date="2020-10" db="EMBL/GenBank/DDBJ databases">
        <authorList>
            <person name="Gilroy R."/>
        </authorList>
    </citation>
    <scope>NUCLEOTIDE SEQUENCE</scope>
    <source>
        <strain evidence="6">ChiHjej12B11-7776</strain>
    </source>
</reference>
<feature type="domain" description="Glycosyl hydrolases family 2 sugar binding" evidence="5">
    <location>
        <begin position="50"/>
        <end position="140"/>
    </location>
</feature>
<sequence>MHHVSYYKKGYPRPQQFRADYEILNGKWNFAFDENNDKDYSGGVSGQLEINVPFVYQTEASGINVQKRVDCVWYSREVVLDAKQVAGDVLLHFEGSDYKTEVWVNGKRAGEDKGAYHRLTFDVTPFVQEGKNVVAVKVTDDYDVEKPRGKQRWKDENFGCWYVDTTGIYKTVWMEFVSHSRLENLSVRGSVDTNSITVTYDAVNCCYADGDYQVRTSVTYEGKPVAEITCPLTAETGGTALWLGGEAHLWETGCGRLYELSVTLIKDGKEIDNIRSYCGVRKIEAKEGKILLNGKPLYQKLVLDQGYWKGSDLTPPSEEALVKDITDMMDMGFNGARKHQKVEDERFLYYADLYGYLVWAEMPSMYKNTEKSRAVFAEEWTLAVLQQKNHPCVITWVPFNESWGIEDVLFDVTVQNFVNDVYHLTKLLDDTRPVITNDGWEHTLSDVLTIHNYEQDGKTLHSWYDTLEKCCAHNWPEGRKGAFANGYGYKGQPVMITEFGGTAFVKDTVGINWGYGQGVKDDEEFLRRFEGLVTAIDDIPFMCGYCYTQVTDVQHEVNGLEDENHQPKFPKEKIRAILQKRGR</sequence>
<dbReference type="Gene3D" id="2.60.40.10">
    <property type="entry name" value="Immunoglobulins"/>
    <property type="match status" value="1"/>
</dbReference>
<organism evidence="6 7">
    <name type="scientific">Candidatus Fimimonas merdipullorum</name>
    <dbReference type="NCBI Taxonomy" id="2840822"/>
    <lineage>
        <taxon>Bacteria</taxon>
        <taxon>Pseudomonadati</taxon>
        <taxon>Myxococcota</taxon>
        <taxon>Myxococcia</taxon>
        <taxon>Myxococcales</taxon>
        <taxon>Cystobacterineae</taxon>
        <taxon>Myxococcaceae</taxon>
        <taxon>Myxococcaceae incertae sedis</taxon>
        <taxon>Candidatus Fimimonas</taxon>
    </lineage>
</organism>
<keyword evidence="2 6" id="KW-0378">Hydrolase</keyword>
<dbReference type="EMBL" id="DVOC01000094">
    <property type="protein sequence ID" value="HIU91417.1"/>
    <property type="molecule type" value="Genomic_DNA"/>
</dbReference>
<dbReference type="Pfam" id="PF02837">
    <property type="entry name" value="Glyco_hydro_2_N"/>
    <property type="match status" value="1"/>
</dbReference>
<dbReference type="InterPro" id="IPR006104">
    <property type="entry name" value="Glyco_hydro_2_N"/>
</dbReference>
<dbReference type="Gene3D" id="3.20.20.80">
    <property type="entry name" value="Glycosidases"/>
    <property type="match status" value="1"/>
</dbReference>
<dbReference type="Pfam" id="PF02836">
    <property type="entry name" value="Glyco_hydro_2_C"/>
    <property type="match status" value="1"/>
</dbReference>
<feature type="domain" description="Glycoside hydrolase family 2 catalytic" evidence="4">
    <location>
        <begin position="284"/>
        <end position="501"/>
    </location>
</feature>